<keyword evidence="4 9" id="KW-0645">Protease</keyword>
<feature type="chain" id="PRO_5040821063" description="Peptidase S8/S53 domain-containing protein" evidence="11">
    <location>
        <begin position="18"/>
        <end position="870"/>
    </location>
</feature>
<evidence type="ECO:0000256" key="5">
    <source>
        <dbReference type="ARBA" id="ARBA00022729"/>
    </source>
</evidence>
<protein>
    <recommendedName>
        <fullName evidence="16">Peptidase S8/S53 domain-containing protein</fullName>
    </recommendedName>
</protein>
<dbReference type="InterPro" id="IPR015500">
    <property type="entry name" value="Peptidase_S8_subtilisin-rel"/>
</dbReference>
<evidence type="ECO:0000256" key="6">
    <source>
        <dbReference type="ARBA" id="ARBA00022801"/>
    </source>
</evidence>
<dbReference type="InterPro" id="IPR046450">
    <property type="entry name" value="PA_dom_sf"/>
</dbReference>
<dbReference type="SUPFAM" id="SSF52025">
    <property type="entry name" value="PA domain"/>
    <property type="match status" value="1"/>
</dbReference>
<dbReference type="InterPro" id="IPR050131">
    <property type="entry name" value="Peptidase_S8_subtilisin-like"/>
</dbReference>
<feature type="signal peptide" evidence="11">
    <location>
        <begin position="1"/>
        <end position="17"/>
    </location>
</feature>
<dbReference type="PRINTS" id="PR00723">
    <property type="entry name" value="SUBTILISIN"/>
</dbReference>
<comment type="caution">
    <text evidence="14">The sequence shown here is derived from an EMBL/GenBank/DDBJ whole genome shotgun (WGS) entry which is preliminary data.</text>
</comment>
<feature type="active site" description="Charge relay system" evidence="8 9">
    <location>
        <position position="154"/>
    </location>
</feature>
<evidence type="ECO:0008006" key="16">
    <source>
        <dbReference type="Google" id="ProtNLM"/>
    </source>
</evidence>
<keyword evidence="5 11" id="KW-0732">Signal</keyword>
<reference evidence="14" key="1">
    <citation type="submission" date="2022-07" db="EMBL/GenBank/DDBJ databases">
        <title>Phylogenomic reconstructions and comparative analyses of Kickxellomycotina fungi.</title>
        <authorList>
            <person name="Reynolds N.K."/>
            <person name="Stajich J.E."/>
            <person name="Barry K."/>
            <person name="Grigoriev I.V."/>
            <person name="Crous P."/>
            <person name="Smith M.E."/>
        </authorList>
    </citation>
    <scope>NUCLEOTIDE SEQUENCE</scope>
    <source>
        <strain evidence="14">RSA 1196</strain>
    </source>
</reference>
<dbReference type="Gene3D" id="3.50.30.30">
    <property type="match status" value="1"/>
</dbReference>
<keyword evidence="6 9" id="KW-0378">Hydrolase</keyword>
<evidence type="ECO:0000259" key="12">
    <source>
        <dbReference type="Pfam" id="PF00082"/>
    </source>
</evidence>
<evidence type="ECO:0000256" key="10">
    <source>
        <dbReference type="RuleBase" id="RU003355"/>
    </source>
</evidence>
<evidence type="ECO:0000256" key="3">
    <source>
        <dbReference type="ARBA" id="ARBA00022525"/>
    </source>
</evidence>
<evidence type="ECO:0000256" key="1">
    <source>
        <dbReference type="ARBA" id="ARBA00011073"/>
    </source>
</evidence>
<accession>A0A9W8AMI9</accession>
<dbReference type="InterPro" id="IPR034187">
    <property type="entry name" value="Peptidases_S8_5"/>
</dbReference>
<keyword evidence="15" id="KW-1185">Reference proteome</keyword>
<evidence type="ECO:0000313" key="14">
    <source>
        <dbReference type="EMBL" id="KAJ1960701.1"/>
    </source>
</evidence>
<organism evidence="14 15">
    <name type="scientific">Dispira parvispora</name>
    <dbReference type="NCBI Taxonomy" id="1520584"/>
    <lineage>
        <taxon>Eukaryota</taxon>
        <taxon>Fungi</taxon>
        <taxon>Fungi incertae sedis</taxon>
        <taxon>Zoopagomycota</taxon>
        <taxon>Kickxellomycotina</taxon>
        <taxon>Dimargaritomycetes</taxon>
        <taxon>Dimargaritales</taxon>
        <taxon>Dimargaritaceae</taxon>
        <taxon>Dispira</taxon>
    </lineage>
</organism>
<evidence type="ECO:0000256" key="4">
    <source>
        <dbReference type="ARBA" id="ARBA00022670"/>
    </source>
</evidence>
<dbReference type="PROSITE" id="PS00138">
    <property type="entry name" value="SUBTILASE_SER"/>
    <property type="match status" value="1"/>
</dbReference>
<comment type="similarity">
    <text evidence="1 9 10">Belongs to the peptidase S8 family.</text>
</comment>
<dbReference type="PROSITE" id="PS00136">
    <property type="entry name" value="SUBTILASE_ASP"/>
    <property type="match status" value="1"/>
</dbReference>
<dbReference type="Pfam" id="PF00082">
    <property type="entry name" value="Peptidase_S8"/>
    <property type="match status" value="1"/>
</dbReference>
<dbReference type="CDD" id="cd00538">
    <property type="entry name" value="PA"/>
    <property type="match status" value="1"/>
</dbReference>
<evidence type="ECO:0000259" key="13">
    <source>
        <dbReference type="Pfam" id="PF02225"/>
    </source>
</evidence>
<keyword evidence="7 9" id="KW-0720">Serine protease</keyword>
<dbReference type="PANTHER" id="PTHR43806:SF66">
    <property type="entry name" value="SERIN ENDOPEPTIDASE"/>
    <property type="match status" value="1"/>
</dbReference>
<sequence length="870" mass="95251">MINRALWLLGLLPLSWAIDAQGSVKSTVPGSYLVEFPMDNTSSASDLDAYMRQFSREMADRQIPFRFVNNYTTVFHGCNIAVGGEYTSLMSTLESVKVVATDTQMSSDAFTKIARRSLVENPPLPQLAHESTNYDKLLAKHNVTGKGVKIGIIDSGIDYNHPAFGSCYKTPGCRIQYGHDFVGDNFNGSNTPQPDDDPMDNCNGHGTHVAGIAAGNDNAFRGTAPEATLGIYRVMGCRGKTSTSVMMAALQMAYNDGMDVINVSISFPSGFTADIASFRTEAFAKKGVIVVASVGNEGIYSMWMAGSPAVGSGALAVGSSDPEFYWSQVVNITTSTGARTYSRSAPQDHLHHFNFVNTPVMVAENGGSNDACSPLTHSAKGSILVTFMGECSNEVKVQNAINAGAVGLIIAMRPGGDILSPVGLRGNYSIPAVTSHYELYSDIKIWGSGGNHPMLSSDEAFARRHNAEGPVIASYSSWGPGTDLSPKPDLIAPGSNIYSALPLSMGRYGIISGTSMSSPYVSGIVALMREKFPQGNVTEIKSLLIHVANLLRETLTSSSGPSTRDLGSIVQQGGGTINVENIMDDFGLTIENRISIGDDTEAPPENPNWRKFTVTLKNNTPKTYRLNFFHHVGLTITSYSDNKTYADNITYHNFPIVVRYQPVVNEMIQPFSTFTRTGFIELDNVPADKFYVVTGYNFFRIYDGNRYIPRQAPWMGLRGRFRDIPMLPSPGHQLAPMLYSPDGTSATSPPYSYDASQGQLPKFRFHLMFNCELILFQIGQQTGDSAVQYHAIEYMYATYARRNYELLDNPFYNFTWTGTFKVDNTVNTYKPAPAGTYFFSMRLLKPTAKENETDAFVTWESPEFQFLPAA</sequence>
<evidence type="ECO:0000256" key="7">
    <source>
        <dbReference type="ARBA" id="ARBA00022825"/>
    </source>
</evidence>
<feature type="domain" description="PA" evidence="13">
    <location>
        <begin position="363"/>
        <end position="416"/>
    </location>
</feature>
<evidence type="ECO:0000256" key="2">
    <source>
        <dbReference type="ARBA" id="ARBA00022512"/>
    </source>
</evidence>
<feature type="domain" description="Peptidase S8/S53" evidence="12">
    <location>
        <begin position="145"/>
        <end position="550"/>
    </location>
</feature>
<dbReference type="EMBL" id="JANBPY010001286">
    <property type="protein sequence ID" value="KAJ1960701.1"/>
    <property type="molecule type" value="Genomic_DNA"/>
</dbReference>
<evidence type="ECO:0000256" key="9">
    <source>
        <dbReference type="PROSITE-ProRule" id="PRU01240"/>
    </source>
</evidence>
<dbReference type="InterPro" id="IPR022398">
    <property type="entry name" value="Peptidase_S8_His-AS"/>
</dbReference>
<dbReference type="GO" id="GO:0005615">
    <property type="term" value="C:extracellular space"/>
    <property type="evidence" value="ECO:0007669"/>
    <property type="project" value="TreeGrafter"/>
</dbReference>
<dbReference type="InterPro" id="IPR023827">
    <property type="entry name" value="Peptidase_S8_Asp-AS"/>
</dbReference>
<dbReference type="InterPro" id="IPR003137">
    <property type="entry name" value="PA_domain"/>
</dbReference>
<dbReference type="CDD" id="cd07489">
    <property type="entry name" value="Peptidases_S8_5"/>
    <property type="match status" value="1"/>
</dbReference>
<dbReference type="InterPro" id="IPR000209">
    <property type="entry name" value="Peptidase_S8/S53_dom"/>
</dbReference>
<dbReference type="InterPro" id="IPR036852">
    <property type="entry name" value="Peptidase_S8/S53_dom_sf"/>
</dbReference>
<dbReference type="PROSITE" id="PS00137">
    <property type="entry name" value="SUBTILASE_HIS"/>
    <property type="match status" value="1"/>
</dbReference>
<dbReference type="AlphaFoldDB" id="A0A9W8AMI9"/>
<evidence type="ECO:0000256" key="8">
    <source>
        <dbReference type="PIRSR" id="PIRSR615500-1"/>
    </source>
</evidence>
<dbReference type="GO" id="GO:0004252">
    <property type="term" value="F:serine-type endopeptidase activity"/>
    <property type="evidence" value="ECO:0007669"/>
    <property type="project" value="UniProtKB-UniRule"/>
</dbReference>
<dbReference type="SUPFAM" id="SSF52743">
    <property type="entry name" value="Subtilisin-like"/>
    <property type="match status" value="1"/>
</dbReference>
<feature type="active site" description="Charge relay system" evidence="8 9">
    <location>
        <position position="515"/>
    </location>
</feature>
<dbReference type="PROSITE" id="PS51892">
    <property type="entry name" value="SUBTILASE"/>
    <property type="match status" value="1"/>
</dbReference>
<dbReference type="GO" id="GO:0006508">
    <property type="term" value="P:proteolysis"/>
    <property type="evidence" value="ECO:0007669"/>
    <property type="project" value="UniProtKB-KW"/>
</dbReference>
<dbReference type="Proteomes" id="UP001150925">
    <property type="component" value="Unassembled WGS sequence"/>
</dbReference>
<evidence type="ECO:0000256" key="11">
    <source>
        <dbReference type="SAM" id="SignalP"/>
    </source>
</evidence>
<keyword evidence="3" id="KW-0964">Secreted</keyword>
<proteinExistence type="inferred from homology"/>
<name>A0A9W8AMI9_9FUNG</name>
<dbReference type="OrthoDB" id="10256524at2759"/>
<dbReference type="Gene3D" id="3.40.50.200">
    <property type="entry name" value="Peptidase S8/S53 domain"/>
    <property type="match status" value="1"/>
</dbReference>
<evidence type="ECO:0000313" key="15">
    <source>
        <dbReference type="Proteomes" id="UP001150925"/>
    </source>
</evidence>
<dbReference type="PANTHER" id="PTHR43806">
    <property type="entry name" value="PEPTIDASE S8"/>
    <property type="match status" value="1"/>
</dbReference>
<dbReference type="InterPro" id="IPR023828">
    <property type="entry name" value="Peptidase_S8_Ser-AS"/>
</dbReference>
<dbReference type="Pfam" id="PF02225">
    <property type="entry name" value="PA"/>
    <property type="match status" value="1"/>
</dbReference>
<gene>
    <name evidence="14" type="ORF">IWQ62_004129</name>
</gene>
<keyword evidence="2" id="KW-0134">Cell wall</keyword>
<feature type="active site" description="Charge relay system" evidence="8 9">
    <location>
        <position position="205"/>
    </location>
</feature>